<evidence type="ECO:0000313" key="13">
    <source>
        <dbReference type="Proteomes" id="UP000178977"/>
    </source>
</evidence>
<organism evidence="12 13">
    <name type="scientific">Candidatus Sungbacteria bacterium RIFCSPLOWO2_01_FULL_60_25</name>
    <dbReference type="NCBI Taxonomy" id="1802281"/>
    <lineage>
        <taxon>Bacteria</taxon>
        <taxon>Candidatus Sungiibacteriota</taxon>
    </lineage>
</organism>
<dbReference type="GO" id="GO:0032977">
    <property type="term" value="F:membrane insertase activity"/>
    <property type="evidence" value="ECO:0007669"/>
    <property type="project" value="InterPro"/>
</dbReference>
<dbReference type="InterPro" id="IPR028055">
    <property type="entry name" value="YidC/Oxa/ALB_C"/>
</dbReference>
<evidence type="ECO:0000256" key="2">
    <source>
        <dbReference type="ARBA" id="ARBA00022448"/>
    </source>
</evidence>
<dbReference type="STRING" id="1802281.A3A44_03080"/>
<feature type="transmembrane region" description="Helical" evidence="10">
    <location>
        <begin position="98"/>
        <end position="118"/>
    </location>
</feature>
<proteinExistence type="inferred from homology"/>
<dbReference type="PANTHER" id="PTHR12428">
    <property type="entry name" value="OXA1"/>
    <property type="match status" value="1"/>
</dbReference>
<dbReference type="Proteomes" id="UP000178977">
    <property type="component" value="Unassembled WGS sequence"/>
</dbReference>
<evidence type="ECO:0000256" key="9">
    <source>
        <dbReference type="RuleBase" id="RU003945"/>
    </source>
</evidence>
<reference evidence="12 13" key="1">
    <citation type="journal article" date="2016" name="Nat. Commun.">
        <title>Thousands of microbial genomes shed light on interconnected biogeochemical processes in an aquifer system.</title>
        <authorList>
            <person name="Anantharaman K."/>
            <person name="Brown C.T."/>
            <person name="Hug L.A."/>
            <person name="Sharon I."/>
            <person name="Castelle C.J."/>
            <person name="Probst A.J."/>
            <person name="Thomas B.C."/>
            <person name="Singh A."/>
            <person name="Wilkins M.J."/>
            <person name="Karaoz U."/>
            <person name="Brodie E.L."/>
            <person name="Williams K.H."/>
            <person name="Hubbard S.S."/>
            <person name="Banfield J.F."/>
        </authorList>
    </citation>
    <scope>NUCLEOTIDE SEQUENCE [LARGE SCALE GENOMIC DNA]</scope>
</reference>
<keyword evidence="5" id="KW-0653">Protein transport</keyword>
<keyword evidence="3" id="KW-1003">Cell membrane</keyword>
<evidence type="ECO:0000256" key="1">
    <source>
        <dbReference type="ARBA" id="ARBA00004651"/>
    </source>
</evidence>
<evidence type="ECO:0000256" key="3">
    <source>
        <dbReference type="ARBA" id="ARBA00022475"/>
    </source>
</evidence>
<comment type="subcellular location">
    <subcellularLocation>
        <location evidence="1">Cell membrane</location>
        <topology evidence="1">Multi-pass membrane protein</topology>
    </subcellularLocation>
    <subcellularLocation>
        <location evidence="9">Membrane</location>
        <topology evidence="9">Multi-pass membrane protein</topology>
    </subcellularLocation>
</comment>
<feature type="transmembrane region" description="Helical" evidence="10">
    <location>
        <begin position="130"/>
        <end position="148"/>
    </location>
</feature>
<feature type="domain" description="Membrane insertase YidC/Oxa/ALB C-terminal" evidence="11">
    <location>
        <begin position="33"/>
        <end position="233"/>
    </location>
</feature>
<keyword evidence="2" id="KW-0813">Transport</keyword>
<feature type="transmembrane region" description="Helical" evidence="10">
    <location>
        <begin position="196"/>
        <end position="226"/>
    </location>
</feature>
<dbReference type="AlphaFoldDB" id="A0A1G2L9X7"/>
<comment type="similarity">
    <text evidence="9">Belongs to the OXA1/ALB3/YidC family.</text>
</comment>
<evidence type="ECO:0000256" key="10">
    <source>
        <dbReference type="SAM" id="Phobius"/>
    </source>
</evidence>
<comment type="caution">
    <text evidence="12">The sequence shown here is derived from an EMBL/GenBank/DDBJ whole genome shotgun (WGS) entry which is preliminary data.</text>
</comment>
<dbReference type="CDD" id="cd20070">
    <property type="entry name" value="5TM_YidC_Alb3"/>
    <property type="match status" value="1"/>
</dbReference>
<keyword evidence="8" id="KW-0143">Chaperone</keyword>
<evidence type="ECO:0000256" key="8">
    <source>
        <dbReference type="ARBA" id="ARBA00023186"/>
    </source>
</evidence>
<evidence type="ECO:0000256" key="7">
    <source>
        <dbReference type="ARBA" id="ARBA00023136"/>
    </source>
</evidence>
<dbReference type="EMBL" id="MHQT01000042">
    <property type="protein sequence ID" value="OHA08360.1"/>
    <property type="molecule type" value="Genomic_DNA"/>
</dbReference>
<dbReference type="GO" id="GO:0051205">
    <property type="term" value="P:protein insertion into membrane"/>
    <property type="evidence" value="ECO:0007669"/>
    <property type="project" value="TreeGrafter"/>
</dbReference>
<dbReference type="GO" id="GO:0015031">
    <property type="term" value="P:protein transport"/>
    <property type="evidence" value="ECO:0007669"/>
    <property type="project" value="UniProtKB-KW"/>
</dbReference>
<dbReference type="InterPro" id="IPR001708">
    <property type="entry name" value="YidC/ALB3/OXA1/COX18"/>
</dbReference>
<dbReference type="InterPro" id="IPR047196">
    <property type="entry name" value="YidC_ALB_C"/>
</dbReference>
<dbReference type="PANTHER" id="PTHR12428:SF65">
    <property type="entry name" value="CYTOCHROME C OXIDASE ASSEMBLY PROTEIN COX18, MITOCHONDRIAL"/>
    <property type="match status" value="1"/>
</dbReference>
<dbReference type="GO" id="GO:0005886">
    <property type="term" value="C:plasma membrane"/>
    <property type="evidence" value="ECO:0007669"/>
    <property type="project" value="UniProtKB-SubCell"/>
</dbReference>
<feature type="transmembrane region" description="Helical" evidence="10">
    <location>
        <begin position="26"/>
        <end position="47"/>
    </location>
</feature>
<evidence type="ECO:0000256" key="6">
    <source>
        <dbReference type="ARBA" id="ARBA00022989"/>
    </source>
</evidence>
<evidence type="ECO:0000313" key="12">
    <source>
        <dbReference type="EMBL" id="OHA08360.1"/>
    </source>
</evidence>
<accession>A0A1G2L9X7</accession>
<name>A0A1G2L9X7_9BACT</name>
<evidence type="ECO:0000256" key="5">
    <source>
        <dbReference type="ARBA" id="ARBA00022927"/>
    </source>
</evidence>
<sequence>MGILSTLFREIVYRPLLNAFAFLYQILPYADVGLAAIILVVIVRLILHRSIVQSVRAQLVMPEIQQRLKEIQKSGKDNREAQARETMALYREYGMHPFSFLTPLLVQIPVFIGIYQVFSKGIALADPSLLYSFLPAITSFNPIAFGIVDFTERSIVMALLAGASQFLQSYLAPKPPRMPATAKDDMGRMMQWQTTYIIPVVFTVIALSVPSAIAFSWTAFNLVAIVQQSWIYRRMAYERRPRESRPGAHEDGDARRD</sequence>
<dbReference type="NCBIfam" id="TIGR03592">
    <property type="entry name" value="yidC_oxa1_cterm"/>
    <property type="match status" value="1"/>
</dbReference>
<evidence type="ECO:0000259" key="11">
    <source>
        <dbReference type="Pfam" id="PF02096"/>
    </source>
</evidence>
<feature type="transmembrane region" description="Helical" evidence="10">
    <location>
        <begin position="155"/>
        <end position="172"/>
    </location>
</feature>
<protein>
    <recommendedName>
        <fullName evidence="11">Membrane insertase YidC/Oxa/ALB C-terminal domain-containing protein</fullName>
    </recommendedName>
</protein>
<keyword evidence="6 10" id="KW-1133">Transmembrane helix</keyword>
<keyword evidence="7 10" id="KW-0472">Membrane</keyword>
<gene>
    <name evidence="12" type="ORF">A3A44_03080</name>
</gene>
<keyword evidence="4 9" id="KW-0812">Transmembrane</keyword>
<dbReference type="Pfam" id="PF02096">
    <property type="entry name" value="60KD_IMP"/>
    <property type="match status" value="1"/>
</dbReference>
<evidence type="ECO:0000256" key="4">
    <source>
        <dbReference type="ARBA" id="ARBA00022692"/>
    </source>
</evidence>